<dbReference type="InterPro" id="IPR001547">
    <property type="entry name" value="Glyco_hydro_5"/>
</dbReference>
<keyword evidence="4" id="KW-0326">Glycosidase</keyword>
<evidence type="ECO:0000313" key="6">
    <source>
        <dbReference type="EMBL" id="MBO8486219.1"/>
    </source>
</evidence>
<dbReference type="InterPro" id="IPR017853">
    <property type="entry name" value="GH"/>
</dbReference>
<dbReference type="EC" id="3.2.1.78" evidence="2"/>
<evidence type="ECO:0000256" key="1">
    <source>
        <dbReference type="ARBA" id="ARBA00001678"/>
    </source>
</evidence>
<evidence type="ECO:0000259" key="5">
    <source>
        <dbReference type="Pfam" id="PF26410"/>
    </source>
</evidence>
<evidence type="ECO:0000256" key="3">
    <source>
        <dbReference type="ARBA" id="ARBA00022801"/>
    </source>
</evidence>
<comment type="caution">
    <text evidence="6">The sequence shown here is derived from an EMBL/GenBank/DDBJ whole genome shotgun (WGS) entry which is preliminary data.</text>
</comment>
<feature type="domain" description="Glycoside hydrolase family 5" evidence="5">
    <location>
        <begin position="28"/>
        <end position="431"/>
    </location>
</feature>
<reference evidence="6" key="2">
    <citation type="journal article" date="2021" name="PeerJ">
        <title>Extensive microbial diversity within the chicken gut microbiome revealed by metagenomics and culture.</title>
        <authorList>
            <person name="Gilroy R."/>
            <person name="Ravi A."/>
            <person name="Getino M."/>
            <person name="Pursley I."/>
            <person name="Horton D.L."/>
            <person name="Alikhan N.F."/>
            <person name="Baker D."/>
            <person name="Gharbi K."/>
            <person name="Hall N."/>
            <person name="Watson M."/>
            <person name="Adriaenssens E.M."/>
            <person name="Foster-Nyarko E."/>
            <person name="Jarju S."/>
            <person name="Secka A."/>
            <person name="Antonio M."/>
            <person name="Oren A."/>
            <person name="Chaudhuri R.R."/>
            <person name="La Ragione R."/>
            <person name="Hildebrand F."/>
            <person name="Pallen M.J."/>
        </authorList>
    </citation>
    <scope>NUCLEOTIDE SEQUENCE</scope>
    <source>
        <strain evidence="6">B2-16538</strain>
    </source>
</reference>
<evidence type="ECO:0000256" key="4">
    <source>
        <dbReference type="ARBA" id="ARBA00023295"/>
    </source>
</evidence>
<proteinExistence type="predicted"/>
<dbReference type="PROSITE" id="PS51257">
    <property type="entry name" value="PROKAR_LIPOPROTEIN"/>
    <property type="match status" value="1"/>
</dbReference>
<gene>
    <name evidence="6" type="ORF">IAB78_07335</name>
</gene>
<comment type="catalytic activity">
    <reaction evidence="1">
        <text>Random hydrolysis of (1-&gt;4)-beta-D-mannosidic linkages in mannans, galactomannans and glucomannans.</text>
        <dbReference type="EC" id="3.2.1.78"/>
    </reaction>
</comment>
<protein>
    <recommendedName>
        <fullName evidence="2">mannan endo-1,4-beta-mannosidase</fullName>
        <ecNumber evidence="2">3.2.1.78</ecNumber>
    </recommendedName>
</protein>
<evidence type="ECO:0000256" key="2">
    <source>
        <dbReference type="ARBA" id="ARBA00012706"/>
    </source>
</evidence>
<reference evidence="6" key="1">
    <citation type="submission" date="2020-10" db="EMBL/GenBank/DDBJ databases">
        <authorList>
            <person name="Gilroy R."/>
        </authorList>
    </citation>
    <scope>NUCLEOTIDE SEQUENCE</scope>
    <source>
        <strain evidence="6">B2-16538</strain>
    </source>
</reference>
<dbReference type="EMBL" id="JADILX010000109">
    <property type="protein sequence ID" value="MBO8486219.1"/>
    <property type="molecule type" value="Genomic_DNA"/>
</dbReference>
<dbReference type="Proteomes" id="UP000823750">
    <property type="component" value="Unassembled WGS sequence"/>
</dbReference>
<dbReference type="InterPro" id="IPR045053">
    <property type="entry name" value="MAN-like"/>
</dbReference>
<organism evidence="6 7">
    <name type="scientific">Candidatus Cryptobacteroides excrementavium</name>
    <dbReference type="NCBI Taxonomy" id="2840759"/>
    <lineage>
        <taxon>Bacteria</taxon>
        <taxon>Pseudomonadati</taxon>
        <taxon>Bacteroidota</taxon>
        <taxon>Bacteroidia</taxon>
        <taxon>Bacteroidales</taxon>
        <taxon>Candidatus Cryptobacteroides</taxon>
    </lineage>
</organism>
<dbReference type="Pfam" id="PF26410">
    <property type="entry name" value="GH5_mannosidase"/>
    <property type="match status" value="1"/>
</dbReference>
<accession>A0A9D9J4F6</accession>
<dbReference type="PANTHER" id="PTHR31451:SF40">
    <property type="entry name" value="GLYCOSIDE HYDROLASE FAMILY 5 DOMAIN-CONTAINING PROTEIN"/>
    <property type="match status" value="1"/>
</dbReference>
<keyword evidence="3" id="KW-0378">Hydrolase</keyword>
<dbReference type="GO" id="GO:0016985">
    <property type="term" value="F:mannan endo-1,4-beta-mannosidase activity"/>
    <property type="evidence" value="ECO:0007669"/>
    <property type="project" value="TreeGrafter"/>
</dbReference>
<name>A0A9D9J4F6_9BACT</name>
<sequence>MKRLSYAFFALVMLMTGCSVNNHRDLFYGVRDGKFTRNGESICFIGANMWYGALLASEGEYGDRLRLAAELDSLKAMGVTNLRVLVGAEGQEGTPYKIAPVLQETPGVYDDTLLQGLDYLMAELGKRDMSAVLYLNNTWEWSGGYGTYLEWAGAGRSPLPIPDGWKAFSTFVSRFITDDKAKSMFADHVRYIVSRTNTVTGIPYREDPAVFSWQICNEPRCLSASDSVRNVFADWIWETAALIKSIDPNHMVSTGSEGYYGCEADLGLFEKVHSSPDIDYLNIHIWPYNWNWVEKETLTDSIQTAVKMTDWYIDMHLPVAERLGKPVVIEEFGYPRDGLGYSKETPVTARDIYYSHVFSRLSQSIENGGMVAGVNFWAWGGLASQSDEKLWWKPGDDYCGDPAQEPQGFYSVYASDTSTVRIIRNAVRSLAAPGQK</sequence>
<dbReference type="AlphaFoldDB" id="A0A9D9J4F6"/>
<dbReference type="PANTHER" id="PTHR31451">
    <property type="match status" value="1"/>
</dbReference>
<dbReference type="GO" id="GO:0000272">
    <property type="term" value="P:polysaccharide catabolic process"/>
    <property type="evidence" value="ECO:0007669"/>
    <property type="project" value="InterPro"/>
</dbReference>
<dbReference type="SUPFAM" id="SSF51445">
    <property type="entry name" value="(Trans)glycosidases"/>
    <property type="match status" value="1"/>
</dbReference>
<evidence type="ECO:0000313" key="7">
    <source>
        <dbReference type="Proteomes" id="UP000823750"/>
    </source>
</evidence>
<dbReference type="Gene3D" id="3.20.20.80">
    <property type="entry name" value="Glycosidases"/>
    <property type="match status" value="1"/>
</dbReference>